<dbReference type="NCBIfam" id="TIGR00756">
    <property type="entry name" value="PPR"/>
    <property type="match status" value="3"/>
</dbReference>
<sequence length="418" mass="47700">MRNSSAEVVMVLFRCTLFYKIKLQKTVFQSPLLCSTINRPFTCTNASSSPSSGSYNRADNLAKLYSKDWLSPNEVQEIFKALDPNSVPALLDHVSKRKDYKPNEAFYTLVITKLGQVRNFDAIDDLLTKFKTQKNCRLSDDFFYNVLKIYGNVGGRINRAIETLYDMPKCYNCWPSVKTFNFVLNLLVSTKQFDIVHEVYLGAGKLGIEIDACCLNILIKGLCECGHLDDAYYVLDEFPKQGCIPNVRTFSTIMHGLCENGKVDKAFGLIERMENEDIYPDTITYNTLISGLQKQGRVEEAIELLDRMRRKGCNPNSGSYQQVLYGLLRIEEFALAKDFMNRMISNGFRPSFVSYKMMILGLCDGKKLEDADWVLKHMVRHGFAPKMGMWRKILEKMFSGNGSFDTTNIGEIIDKMFS</sequence>
<feature type="repeat" description="PPR" evidence="3">
    <location>
        <begin position="351"/>
        <end position="385"/>
    </location>
</feature>
<evidence type="ECO:0000256" key="3">
    <source>
        <dbReference type="PROSITE-ProRule" id="PRU00708"/>
    </source>
</evidence>
<reference evidence="4" key="1">
    <citation type="submission" date="2023-05" db="EMBL/GenBank/DDBJ databases">
        <title>Nepenthes gracilis genome sequencing.</title>
        <authorList>
            <person name="Fukushima K."/>
        </authorList>
    </citation>
    <scope>NUCLEOTIDE SEQUENCE</scope>
    <source>
        <strain evidence="4">SING2019-196</strain>
    </source>
</reference>
<dbReference type="InterPro" id="IPR050667">
    <property type="entry name" value="PPR-containing_protein"/>
</dbReference>
<evidence type="ECO:0000313" key="5">
    <source>
        <dbReference type="Proteomes" id="UP001279734"/>
    </source>
</evidence>
<evidence type="ECO:0008006" key="6">
    <source>
        <dbReference type="Google" id="ProtNLM"/>
    </source>
</evidence>
<keyword evidence="5" id="KW-1185">Reference proteome</keyword>
<evidence type="ECO:0000256" key="2">
    <source>
        <dbReference type="ARBA" id="ARBA00022737"/>
    </source>
</evidence>
<name>A0AAD3S742_NEPGR</name>
<evidence type="ECO:0000256" key="1">
    <source>
        <dbReference type="ARBA" id="ARBA00007626"/>
    </source>
</evidence>
<dbReference type="InterPro" id="IPR002885">
    <property type="entry name" value="PPR_rpt"/>
</dbReference>
<protein>
    <recommendedName>
        <fullName evidence="6">Pentatricopeptide repeat-containing protein</fullName>
    </recommendedName>
</protein>
<gene>
    <name evidence="4" type="ORF">Nepgr_007399</name>
</gene>
<comment type="caution">
    <text evidence="4">The sequence shown here is derived from an EMBL/GenBank/DDBJ whole genome shotgun (WGS) entry which is preliminary data.</text>
</comment>
<accession>A0AAD3S742</accession>
<dbReference type="Pfam" id="PF01535">
    <property type="entry name" value="PPR"/>
    <property type="match status" value="1"/>
</dbReference>
<dbReference type="Proteomes" id="UP001279734">
    <property type="component" value="Unassembled WGS sequence"/>
</dbReference>
<dbReference type="Pfam" id="PF13041">
    <property type="entry name" value="PPR_2"/>
    <property type="match status" value="2"/>
</dbReference>
<dbReference type="PROSITE" id="PS51375">
    <property type="entry name" value="PPR"/>
    <property type="match status" value="5"/>
</dbReference>
<dbReference type="PANTHER" id="PTHR47939:SF14">
    <property type="entry name" value="PENTATRICOPEPTIDE REPEAT-CONTAINING PROTEIN MITOCHONDRIAL"/>
    <property type="match status" value="1"/>
</dbReference>
<evidence type="ECO:0000313" key="4">
    <source>
        <dbReference type="EMBL" id="GMH05559.1"/>
    </source>
</evidence>
<dbReference type="PANTHER" id="PTHR47939">
    <property type="entry name" value="MEMBRANE-ASSOCIATED SALT-INDUCIBLE PROTEIN-LIKE"/>
    <property type="match status" value="1"/>
</dbReference>
<keyword evidence="2" id="KW-0677">Repeat</keyword>
<proteinExistence type="inferred from homology"/>
<dbReference type="AlphaFoldDB" id="A0AAD3S742"/>
<dbReference type="Gene3D" id="1.25.40.10">
    <property type="entry name" value="Tetratricopeptide repeat domain"/>
    <property type="match status" value="2"/>
</dbReference>
<dbReference type="EMBL" id="BSYO01000006">
    <property type="protein sequence ID" value="GMH05559.1"/>
    <property type="molecule type" value="Genomic_DNA"/>
</dbReference>
<feature type="repeat" description="PPR" evidence="3">
    <location>
        <begin position="211"/>
        <end position="245"/>
    </location>
</feature>
<feature type="repeat" description="PPR" evidence="3">
    <location>
        <begin position="246"/>
        <end position="280"/>
    </location>
</feature>
<feature type="repeat" description="PPR" evidence="3">
    <location>
        <begin position="316"/>
        <end position="350"/>
    </location>
</feature>
<comment type="similarity">
    <text evidence="1">Belongs to the PPR family. P subfamily.</text>
</comment>
<feature type="repeat" description="PPR" evidence="3">
    <location>
        <begin position="281"/>
        <end position="315"/>
    </location>
</feature>
<dbReference type="InterPro" id="IPR011990">
    <property type="entry name" value="TPR-like_helical_dom_sf"/>
</dbReference>
<organism evidence="4 5">
    <name type="scientific">Nepenthes gracilis</name>
    <name type="common">Slender pitcher plant</name>
    <dbReference type="NCBI Taxonomy" id="150966"/>
    <lineage>
        <taxon>Eukaryota</taxon>
        <taxon>Viridiplantae</taxon>
        <taxon>Streptophyta</taxon>
        <taxon>Embryophyta</taxon>
        <taxon>Tracheophyta</taxon>
        <taxon>Spermatophyta</taxon>
        <taxon>Magnoliopsida</taxon>
        <taxon>eudicotyledons</taxon>
        <taxon>Gunneridae</taxon>
        <taxon>Pentapetalae</taxon>
        <taxon>Caryophyllales</taxon>
        <taxon>Nepenthaceae</taxon>
        <taxon>Nepenthes</taxon>
    </lineage>
</organism>